<dbReference type="RefSeq" id="WP_342902568.1">
    <property type="nucleotide sequence ID" value="NZ_JBCHKU010000045.1"/>
</dbReference>
<proteinExistence type="predicted"/>
<evidence type="ECO:0000313" key="2">
    <source>
        <dbReference type="Proteomes" id="UP001489333"/>
    </source>
</evidence>
<reference evidence="1 2" key="1">
    <citation type="submission" date="2024-04" db="EMBL/GenBank/DDBJ databases">
        <title>Novel Shewanella species isolated from Baltic Sea sediments.</title>
        <authorList>
            <person name="Martin-Rodriguez A.J."/>
            <person name="Fernandez-Juarez V."/>
            <person name="Valeriano V.D."/>
            <person name="Mihindukulasooriya I."/>
            <person name="Ceresnova L."/>
            <person name="Joffre E."/>
            <person name="Jensie-Markopoulos S."/>
            <person name="Moore E.R.B."/>
            <person name="Sjoling A."/>
        </authorList>
    </citation>
    <scope>NUCLEOTIDE SEQUENCE [LARGE SCALE GENOMIC DNA]</scope>
    <source>
        <strain evidence="1 2">VAX-SP0-0CM-1</strain>
    </source>
</reference>
<feature type="non-terminal residue" evidence="1">
    <location>
        <position position="1"/>
    </location>
</feature>
<protein>
    <submittedName>
        <fullName evidence="1">Uncharacterized protein</fullName>
    </submittedName>
</protein>
<name>A0ABU9UXZ3_9GAMM</name>
<keyword evidence="2" id="KW-1185">Reference proteome</keyword>
<dbReference type="EMBL" id="JBCHKU010000045">
    <property type="protein sequence ID" value="MEM6251114.1"/>
    <property type="molecule type" value="Genomic_DNA"/>
</dbReference>
<sequence>RNQSVRSIFSLTSTLPFDKRKLALSKKHYDAKPQAVVFHNIEINFDSTIELNATHLVAIMAILTAVSTNKIVFCSGSLSV</sequence>
<comment type="caution">
    <text evidence="1">The sequence shown here is derived from an EMBL/GenBank/DDBJ whole genome shotgun (WGS) entry which is preliminary data.</text>
</comment>
<organism evidence="1 2">
    <name type="scientific">Shewanella vaxholmensis</name>
    <dbReference type="NCBI Taxonomy" id="3063535"/>
    <lineage>
        <taxon>Bacteria</taxon>
        <taxon>Pseudomonadati</taxon>
        <taxon>Pseudomonadota</taxon>
        <taxon>Gammaproteobacteria</taxon>
        <taxon>Alteromonadales</taxon>
        <taxon>Shewanellaceae</taxon>
        <taxon>Shewanella</taxon>
    </lineage>
</organism>
<gene>
    <name evidence="1" type="ORF">AAGS29_21230</name>
</gene>
<evidence type="ECO:0000313" key="1">
    <source>
        <dbReference type="EMBL" id="MEM6251114.1"/>
    </source>
</evidence>
<accession>A0ABU9UXZ3</accession>
<dbReference type="Proteomes" id="UP001489333">
    <property type="component" value="Unassembled WGS sequence"/>
</dbReference>